<evidence type="ECO:0000313" key="1">
    <source>
        <dbReference type="EMBL" id="KAH3800065.1"/>
    </source>
</evidence>
<organism evidence="1 2">
    <name type="scientific">Dreissena polymorpha</name>
    <name type="common">Zebra mussel</name>
    <name type="synonym">Mytilus polymorpha</name>
    <dbReference type="NCBI Taxonomy" id="45954"/>
    <lineage>
        <taxon>Eukaryota</taxon>
        <taxon>Metazoa</taxon>
        <taxon>Spiralia</taxon>
        <taxon>Lophotrochozoa</taxon>
        <taxon>Mollusca</taxon>
        <taxon>Bivalvia</taxon>
        <taxon>Autobranchia</taxon>
        <taxon>Heteroconchia</taxon>
        <taxon>Euheterodonta</taxon>
        <taxon>Imparidentia</taxon>
        <taxon>Neoheterodontei</taxon>
        <taxon>Myida</taxon>
        <taxon>Dreissenoidea</taxon>
        <taxon>Dreissenidae</taxon>
        <taxon>Dreissena</taxon>
    </lineage>
</organism>
<dbReference type="AlphaFoldDB" id="A0A9D4FJT1"/>
<proteinExistence type="predicted"/>
<reference evidence="1" key="2">
    <citation type="submission" date="2020-11" db="EMBL/GenBank/DDBJ databases">
        <authorList>
            <person name="McCartney M.A."/>
            <person name="Auch B."/>
            <person name="Kono T."/>
            <person name="Mallez S."/>
            <person name="Becker A."/>
            <person name="Gohl D.M."/>
            <person name="Silverstein K.A.T."/>
            <person name="Koren S."/>
            <person name="Bechman K.B."/>
            <person name="Herman A."/>
            <person name="Abrahante J.E."/>
            <person name="Garbe J."/>
        </authorList>
    </citation>
    <scope>NUCLEOTIDE SEQUENCE</scope>
    <source>
        <strain evidence="1">Duluth1</strain>
        <tissue evidence="1">Whole animal</tissue>
    </source>
</reference>
<evidence type="ECO:0000313" key="2">
    <source>
        <dbReference type="Proteomes" id="UP000828390"/>
    </source>
</evidence>
<comment type="caution">
    <text evidence="1">The sequence shown here is derived from an EMBL/GenBank/DDBJ whole genome shotgun (WGS) entry which is preliminary data.</text>
</comment>
<accession>A0A9D4FJT1</accession>
<sequence length="206" mass="23838">MAAIFSPLRSEYKMWDGYTLPTLKVIYRQKQTVEHTTFLSYDTGLTTSVMVKERAVFPVGEFLVLKSRSHVVEIQIETEPCSRSSECVCLCGVTFRNGNEIYTLNMCRGVSREGFIDVGQNEDGKLDYECNYNRFAVNYHNYRSSWFGLPGIRRDSYKYHDDTEIYLLNGFSCMITRQYETSSLKLVIINKQTLERLDELDGIASF</sequence>
<dbReference type="Proteomes" id="UP000828390">
    <property type="component" value="Unassembled WGS sequence"/>
</dbReference>
<gene>
    <name evidence="1" type="ORF">DPMN_153690</name>
</gene>
<dbReference type="EMBL" id="JAIWYP010000007">
    <property type="protein sequence ID" value="KAH3800065.1"/>
    <property type="molecule type" value="Genomic_DNA"/>
</dbReference>
<reference evidence="1" key="1">
    <citation type="journal article" date="2019" name="bioRxiv">
        <title>The Genome of the Zebra Mussel, Dreissena polymorpha: A Resource for Invasive Species Research.</title>
        <authorList>
            <person name="McCartney M.A."/>
            <person name="Auch B."/>
            <person name="Kono T."/>
            <person name="Mallez S."/>
            <person name="Zhang Y."/>
            <person name="Obille A."/>
            <person name="Becker A."/>
            <person name="Abrahante J.E."/>
            <person name="Garbe J."/>
            <person name="Badalamenti J.P."/>
            <person name="Herman A."/>
            <person name="Mangelson H."/>
            <person name="Liachko I."/>
            <person name="Sullivan S."/>
            <person name="Sone E.D."/>
            <person name="Koren S."/>
            <person name="Silverstein K.A.T."/>
            <person name="Beckman K.B."/>
            <person name="Gohl D.M."/>
        </authorList>
    </citation>
    <scope>NUCLEOTIDE SEQUENCE</scope>
    <source>
        <strain evidence="1">Duluth1</strain>
        <tissue evidence="1">Whole animal</tissue>
    </source>
</reference>
<name>A0A9D4FJT1_DREPO</name>
<protein>
    <submittedName>
        <fullName evidence="1">Uncharacterized protein</fullName>
    </submittedName>
</protein>
<keyword evidence="2" id="KW-1185">Reference proteome</keyword>